<organism evidence="1">
    <name type="scientific">Ammonifex degensii</name>
    <dbReference type="NCBI Taxonomy" id="42838"/>
    <lineage>
        <taxon>Bacteria</taxon>
        <taxon>Bacillati</taxon>
        <taxon>Bacillota</taxon>
        <taxon>Clostridia</taxon>
        <taxon>Thermoanaerobacterales</taxon>
        <taxon>Thermoanaerobacteraceae</taxon>
        <taxon>Ammonifex</taxon>
    </lineage>
</organism>
<name>A0A7C2ECJ3_9THEO</name>
<gene>
    <name evidence="1" type="ORF">ENQ34_04850</name>
</gene>
<dbReference type="EMBL" id="DSMU01000305">
    <property type="protein sequence ID" value="HEL65988.1"/>
    <property type="molecule type" value="Genomic_DNA"/>
</dbReference>
<accession>A0A7C2ECJ3</accession>
<comment type="caution">
    <text evidence="1">The sequence shown here is derived from an EMBL/GenBank/DDBJ whole genome shotgun (WGS) entry which is preliminary data.</text>
</comment>
<proteinExistence type="predicted"/>
<protein>
    <submittedName>
        <fullName evidence="1">Glutamate decarboxylase</fullName>
    </submittedName>
</protein>
<dbReference type="AlphaFoldDB" id="A0A7C2ECJ3"/>
<sequence length="62" mass="7034">MWTVVYIAPNKKEAERIRDLFAREGLLVKLNEVVATADEDRAYEILVPEAEVEEALELLGGF</sequence>
<reference evidence="1" key="1">
    <citation type="journal article" date="2020" name="mSystems">
        <title>Genome- and Community-Level Interaction Insights into Carbon Utilization and Element Cycling Functions of Hydrothermarchaeota in Hydrothermal Sediment.</title>
        <authorList>
            <person name="Zhou Z."/>
            <person name="Liu Y."/>
            <person name="Xu W."/>
            <person name="Pan J."/>
            <person name="Luo Z.H."/>
            <person name="Li M."/>
        </authorList>
    </citation>
    <scope>NUCLEOTIDE SEQUENCE [LARGE SCALE GENOMIC DNA]</scope>
    <source>
        <strain evidence="1">SpSt-300</strain>
    </source>
</reference>
<evidence type="ECO:0000313" key="1">
    <source>
        <dbReference type="EMBL" id="HEL65988.1"/>
    </source>
</evidence>